<keyword evidence="1" id="KW-1133">Transmembrane helix</keyword>
<keyword evidence="1" id="KW-0812">Transmembrane</keyword>
<sequence>MAYKIMKKDKVNKESETVETARGKGVNSTDLLGNFLSYCSSGWRFNILWFLLCFLFTFIFTSLFLYRDIIVDFVRR</sequence>
<protein>
    <submittedName>
        <fullName evidence="2">Uncharacterized protein</fullName>
    </submittedName>
</protein>
<keyword evidence="1" id="KW-0472">Membrane</keyword>
<organism evidence="2 3">
    <name type="scientific">Candidatus Scalindua rubra</name>
    <dbReference type="NCBI Taxonomy" id="1872076"/>
    <lineage>
        <taxon>Bacteria</taxon>
        <taxon>Pseudomonadati</taxon>
        <taxon>Planctomycetota</taxon>
        <taxon>Candidatus Brocadiia</taxon>
        <taxon>Candidatus Brocadiales</taxon>
        <taxon>Candidatus Scalinduaceae</taxon>
        <taxon>Candidatus Scalindua</taxon>
    </lineage>
</organism>
<evidence type="ECO:0000313" key="2">
    <source>
        <dbReference type="EMBL" id="ODS32870.1"/>
    </source>
</evidence>
<dbReference type="EMBL" id="MAYW01000045">
    <property type="protein sequence ID" value="ODS32870.1"/>
    <property type="molecule type" value="Genomic_DNA"/>
</dbReference>
<comment type="caution">
    <text evidence="2">The sequence shown here is derived from an EMBL/GenBank/DDBJ whole genome shotgun (WGS) entry which is preliminary data.</text>
</comment>
<dbReference type="AlphaFoldDB" id="A0A1E3XB93"/>
<proteinExistence type="predicted"/>
<evidence type="ECO:0000256" key="1">
    <source>
        <dbReference type="SAM" id="Phobius"/>
    </source>
</evidence>
<evidence type="ECO:0000313" key="3">
    <source>
        <dbReference type="Proteomes" id="UP000094056"/>
    </source>
</evidence>
<accession>A0A1E3XB93</accession>
<name>A0A1E3XB93_9BACT</name>
<gene>
    <name evidence="2" type="ORF">SCARUB_01976</name>
</gene>
<dbReference type="Proteomes" id="UP000094056">
    <property type="component" value="Unassembled WGS sequence"/>
</dbReference>
<feature type="transmembrane region" description="Helical" evidence="1">
    <location>
        <begin position="47"/>
        <end position="66"/>
    </location>
</feature>
<reference evidence="2 3" key="1">
    <citation type="submission" date="2016-07" db="EMBL/GenBank/DDBJ databases">
        <title>Draft genome of Scalindua rubra, obtained from a brine-seawater interface in the Red Sea, sheds light on salt adaptation in anammox bacteria.</title>
        <authorList>
            <person name="Speth D.R."/>
            <person name="Lagkouvardos I."/>
            <person name="Wang Y."/>
            <person name="Qian P.-Y."/>
            <person name="Dutilh B.E."/>
            <person name="Jetten M.S."/>
        </authorList>
    </citation>
    <scope>NUCLEOTIDE SEQUENCE [LARGE SCALE GENOMIC DNA]</scope>
    <source>
        <strain evidence="2">BSI-1</strain>
    </source>
</reference>